<gene>
    <name evidence="3" type="ORF">OSB1V03_LOCUS10861</name>
</gene>
<dbReference type="OrthoDB" id="6495573at2759"/>
<dbReference type="PANTHER" id="PTHR11733">
    <property type="entry name" value="ZINC METALLOPROTEASE FAMILY M13 NEPRILYSIN-RELATED"/>
    <property type="match status" value="1"/>
</dbReference>
<accession>A0A7R9Q3U6</accession>
<dbReference type="InterPro" id="IPR024079">
    <property type="entry name" value="MetalloPept_cat_dom_sf"/>
</dbReference>
<dbReference type="CDD" id="cd08662">
    <property type="entry name" value="M13"/>
    <property type="match status" value="1"/>
</dbReference>
<dbReference type="EMBL" id="OC862702">
    <property type="protein sequence ID" value="CAD7630448.1"/>
    <property type="molecule type" value="Genomic_DNA"/>
</dbReference>
<dbReference type="PROSITE" id="PS51885">
    <property type="entry name" value="NEPRILYSIN"/>
    <property type="match status" value="1"/>
</dbReference>
<dbReference type="Proteomes" id="UP000759131">
    <property type="component" value="Unassembled WGS sequence"/>
</dbReference>
<keyword evidence="4" id="KW-1185">Reference proteome</keyword>
<feature type="domain" description="Peptidase M13 N-terminal" evidence="2">
    <location>
        <begin position="13"/>
        <end position="225"/>
    </location>
</feature>
<dbReference type="GO" id="GO:0016485">
    <property type="term" value="P:protein processing"/>
    <property type="evidence" value="ECO:0007669"/>
    <property type="project" value="TreeGrafter"/>
</dbReference>
<dbReference type="SUPFAM" id="SSF55486">
    <property type="entry name" value="Metalloproteases ('zincins'), catalytic domain"/>
    <property type="match status" value="1"/>
</dbReference>
<dbReference type="InterPro" id="IPR008753">
    <property type="entry name" value="Peptidase_M13_N"/>
</dbReference>
<dbReference type="Pfam" id="PF05649">
    <property type="entry name" value="Peptidase_M13_N"/>
    <property type="match status" value="1"/>
</dbReference>
<comment type="similarity">
    <text evidence="1">Belongs to the peptidase M13 family.</text>
</comment>
<dbReference type="Gene3D" id="1.10.1380.10">
    <property type="entry name" value="Neutral endopeptidase , domain2"/>
    <property type="match status" value="2"/>
</dbReference>
<dbReference type="Gene3D" id="3.40.390.10">
    <property type="entry name" value="Collagenase (Catalytic Domain)"/>
    <property type="match status" value="2"/>
</dbReference>
<proteinExistence type="inferred from homology"/>
<evidence type="ECO:0000313" key="4">
    <source>
        <dbReference type="Proteomes" id="UP000759131"/>
    </source>
</evidence>
<evidence type="ECO:0000256" key="1">
    <source>
        <dbReference type="ARBA" id="ARBA00007357"/>
    </source>
</evidence>
<name>A0A7R9Q3U6_9ACAR</name>
<dbReference type="AlphaFoldDB" id="A0A7R9Q3U6"/>
<dbReference type="PANTHER" id="PTHR11733:SF167">
    <property type="entry name" value="FI17812P1-RELATED"/>
    <property type="match status" value="1"/>
</dbReference>
<organism evidence="3">
    <name type="scientific">Medioppia subpectinata</name>
    <dbReference type="NCBI Taxonomy" id="1979941"/>
    <lineage>
        <taxon>Eukaryota</taxon>
        <taxon>Metazoa</taxon>
        <taxon>Ecdysozoa</taxon>
        <taxon>Arthropoda</taxon>
        <taxon>Chelicerata</taxon>
        <taxon>Arachnida</taxon>
        <taxon>Acari</taxon>
        <taxon>Acariformes</taxon>
        <taxon>Sarcoptiformes</taxon>
        <taxon>Oribatida</taxon>
        <taxon>Brachypylina</taxon>
        <taxon>Oppioidea</taxon>
        <taxon>Oppiidae</taxon>
        <taxon>Medioppia</taxon>
    </lineage>
</organism>
<sequence length="474" mass="54501">SRIIQSLDESVSPCDDFYQFTCGQWMASTPIPDDKSSLNSFNELQEVINYRIKDLLDDSEIKERGNNDLDFIQKAKDYYQSCMNTTLIEERGSEPLLDLLDQMIGQNEWPLPLGSADNTSVAIGWQELYLKLRDFGLINTMLFSLSVSTDVRNNTRKVLSLDQPSFGLNRDLLVNEETGSSYVAYRDLMIKSGLKLMKNNTNVSQMETTIDSILAFERQLANIDWLKIIAHFVGDNITDTDEIILNDTSFIHRLNQLVNDTDNGLLVNYMVWRVILSKHMSLSEEWTQMRRQFEQVIHGTASPRPRWYQCVKAVDNAMTLLVSHLYVRHYFRPQIKQKASELIESVRLEFKHTLTEMDWLDNQTLERALDKLARMRIVVGYPDDILNSTAVDSIYSGLSLNASDFFGNILTITQWKQNLSFQSLNKLNDINDWAKVGSLTMANAFYNTVKNMVVIPAGILQGVFYDKDRPNYII</sequence>
<evidence type="ECO:0000313" key="3">
    <source>
        <dbReference type="EMBL" id="CAD7630448.1"/>
    </source>
</evidence>
<dbReference type="GO" id="GO:0005886">
    <property type="term" value="C:plasma membrane"/>
    <property type="evidence" value="ECO:0007669"/>
    <property type="project" value="TreeGrafter"/>
</dbReference>
<feature type="non-terminal residue" evidence="3">
    <location>
        <position position="1"/>
    </location>
</feature>
<reference evidence="3" key="1">
    <citation type="submission" date="2020-11" db="EMBL/GenBank/DDBJ databases">
        <authorList>
            <person name="Tran Van P."/>
        </authorList>
    </citation>
    <scope>NUCLEOTIDE SEQUENCE</scope>
</reference>
<dbReference type="InterPro" id="IPR000718">
    <property type="entry name" value="Peptidase_M13"/>
</dbReference>
<dbReference type="InterPro" id="IPR042089">
    <property type="entry name" value="Peptidase_M13_dom_2"/>
</dbReference>
<dbReference type="EMBL" id="CAJPIZ010008127">
    <property type="protein sequence ID" value="CAG2110878.1"/>
    <property type="molecule type" value="Genomic_DNA"/>
</dbReference>
<evidence type="ECO:0000259" key="2">
    <source>
        <dbReference type="Pfam" id="PF05649"/>
    </source>
</evidence>
<dbReference type="GO" id="GO:0004222">
    <property type="term" value="F:metalloendopeptidase activity"/>
    <property type="evidence" value="ECO:0007669"/>
    <property type="project" value="InterPro"/>
</dbReference>
<protein>
    <recommendedName>
        <fullName evidence="2">Peptidase M13 N-terminal domain-containing protein</fullName>
    </recommendedName>
</protein>